<feature type="compositionally biased region" description="Polar residues" evidence="1">
    <location>
        <begin position="169"/>
        <end position="185"/>
    </location>
</feature>
<feature type="transmembrane region" description="Helical" evidence="2">
    <location>
        <begin position="227"/>
        <end position="246"/>
    </location>
</feature>
<keyword evidence="2" id="KW-1133">Transmembrane helix</keyword>
<sequence>MASRDNFELPPLSRATSKRSRRSSRLAPEGSSRRSSSHPPPYLSAAGSEIGRRSSRSSRPRAESSGGDGVQMLPSRPQKAYRGSHSRATQGDAPELTNSRLRAEDRHSSLMPSRGAVHGLNYIPPRVPMPSVNRGPSILDSPPLPPGSSAWRRHGPIPWRVFPNGPPTEGQSWKTSPSNLDSHGQPLGQRTGQLTWGVTATPNYWGVHHGNPKSWIGGGSDSKCVCWWIVAAVIIGTAVALGVYFGTKH</sequence>
<dbReference type="Proteomes" id="UP000024533">
    <property type="component" value="Unassembled WGS sequence"/>
</dbReference>
<evidence type="ECO:0000256" key="1">
    <source>
        <dbReference type="SAM" id="MobiDB-lite"/>
    </source>
</evidence>
<accession>A0A059J7T5</accession>
<dbReference type="OMA" id="PKSWIGG"/>
<dbReference type="HOGENOM" id="CLU_1116433_0_0_1"/>
<keyword evidence="4" id="KW-1185">Reference proteome</keyword>
<evidence type="ECO:0000313" key="3">
    <source>
        <dbReference type="EMBL" id="KDB23859.1"/>
    </source>
</evidence>
<organism evidence="3 4">
    <name type="scientific">Trichophyton interdigitale (strain MR816)</name>
    <dbReference type="NCBI Taxonomy" id="1215338"/>
    <lineage>
        <taxon>Eukaryota</taxon>
        <taxon>Fungi</taxon>
        <taxon>Dikarya</taxon>
        <taxon>Ascomycota</taxon>
        <taxon>Pezizomycotina</taxon>
        <taxon>Eurotiomycetes</taxon>
        <taxon>Eurotiomycetidae</taxon>
        <taxon>Onygenales</taxon>
        <taxon>Arthrodermataceae</taxon>
        <taxon>Trichophyton</taxon>
    </lineage>
</organism>
<dbReference type="AlphaFoldDB" id="A0A059J7T5"/>
<keyword evidence="2" id="KW-0472">Membrane</keyword>
<feature type="region of interest" description="Disordered" evidence="1">
    <location>
        <begin position="1"/>
        <end position="117"/>
    </location>
</feature>
<gene>
    <name evidence="3" type="ORF">H109_04261</name>
</gene>
<protein>
    <submittedName>
        <fullName evidence="3">Uncharacterized protein</fullName>
    </submittedName>
</protein>
<evidence type="ECO:0000313" key="4">
    <source>
        <dbReference type="Proteomes" id="UP000024533"/>
    </source>
</evidence>
<name>A0A059J7T5_TRIIM</name>
<dbReference type="OrthoDB" id="10363697at2759"/>
<dbReference type="EMBL" id="AOKY01000289">
    <property type="protein sequence ID" value="KDB23859.1"/>
    <property type="molecule type" value="Genomic_DNA"/>
</dbReference>
<keyword evidence="2" id="KW-0812">Transmembrane</keyword>
<reference evidence="3 4" key="1">
    <citation type="submission" date="2014-02" db="EMBL/GenBank/DDBJ databases">
        <title>The Genome Sequence of Trichophyton interdigitale MR816.</title>
        <authorList>
            <consortium name="The Broad Institute Genomics Platform"/>
            <person name="Cuomo C.A."/>
            <person name="White T.C."/>
            <person name="Graser Y."/>
            <person name="Martinez-Rossi N."/>
            <person name="Heitman J."/>
            <person name="Young S.K."/>
            <person name="Zeng Q."/>
            <person name="Gargeya S."/>
            <person name="Abouelleil A."/>
            <person name="Alvarado L."/>
            <person name="Chapman S.B."/>
            <person name="Gainer-Dewar J."/>
            <person name="Goldberg J."/>
            <person name="Griggs A."/>
            <person name="Gujja S."/>
            <person name="Hansen M."/>
            <person name="Howarth C."/>
            <person name="Imamovic A."/>
            <person name="Larimer J."/>
            <person name="Martinez D."/>
            <person name="Murphy C."/>
            <person name="Pearson M.D."/>
            <person name="Persinoti G."/>
            <person name="Poon T."/>
            <person name="Priest M."/>
            <person name="Roberts A.D."/>
            <person name="Saif S."/>
            <person name="Shea T.D."/>
            <person name="Sykes S.N."/>
            <person name="Wortman J."/>
            <person name="Nusbaum C."/>
            <person name="Birren B."/>
        </authorList>
    </citation>
    <scope>NUCLEOTIDE SEQUENCE [LARGE SCALE GENOMIC DNA]</scope>
    <source>
        <strain evidence="3 4">MR816</strain>
    </source>
</reference>
<feature type="region of interest" description="Disordered" evidence="1">
    <location>
        <begin position="166"/>
        <end position="185"/>
    </location>
</feature>
<evidence type="ECO:0000256" key="2">
    <source>
        <dbReference type="SAM" id="Phobius"/>
    </source>
</evidence>
<proteinExistence type="predicted"/>
<comment type="caution">
    <text evidence="3">The sequence shown here is derived from an EMBL/GenBank/DDBJ whole genome shotgun (WGS) entry which is preliminary data.</text>
</comment>